<dbReference type="EMBL" id="JAFREP010000021">
    <property type="protein sequence ID" value="MBO1321087.1"/>
    <property type="molecule type" value="Genomic_DNA"/>
</dbReference>
<dbReference type="AlphaFoldDB" id="A0A8J7QAX4"/>
<dbReference type="PANTHER" id="PTHR43581:SF2">
    <property type="entry name" value="EXCINUCLEASE ATPASE SUBUNIT"/>
    <property type="match status" value="1"/>
</dbReference>
<evidence type="ECO:0000313" key="3">
    <source>
        <dbReference type="Proteomes" id="UP000664417"/>
    </source>
</evidence>
<proteinExistence type="predicted"/>
<organism evidence="2 3">
    <name type="scientific">Acanthopleuribacter pedis</name>
    <dbReference type="NCBI Taxonomy" id="442870"/>
    <lineage>
        <taxon>Bacteria</taxon>
        <taxon>Pseudomonadati</taxon>
        <taxon>Acidobacteriota</taxon>
        <taxon>Holophagae</taxon>
        <taxon>Acanthopleuribacterales</taxon>
        <taxon>Acanthopleuribacteraceae</taxon>
        <taxon>Acanthopleuribacter</taxon>
    </lineage>
</organism>
<dbReference type="Gene3D" id="3.40.50.300">
    <property type="entry name" value="P-loop containing nucleotide triphosphate hydrolases"/>
    <property type="match status" value="1"/>
</dbReference>
<dbReference type="Pfam" id="PF13304">
    <property type="entry name" value="AAA_21"/>
    <property type="match status" value="1"/>
</dbReference>
<comment type="caution">
    <text evidence="2">The sequence shown here is derived from an EMBL/GenBank/DDBJ whole genome shotgun (WGS) entry which is preliminary data.</text>
</comment>
<keyword evidence="3" id="KW-1185">Reference proteome</keyword>
<feature type="domain" description="ATPase AAA-type core" evidence="1">
    <location>
        <begin position="33"/>
        <end position="340"/>
    </location>
</feature>
<dbReference type="InterPro" id="IPR003959">
    <property type="entry name" value="ATPase_AAA_core"/>
</dbReference>
<dbReference type="GO" id="GO:0016887">
    <property type="term" value="F:ATP hydrolysis activity"/>
    <property type="evidence" value="ECO:0007669"/>
    <property type="project" value="InterPro"/>
</dbReference>
<dbReference type="SUPFAM" id="SSF52540">
    <property type="entry name" value="P-loop containing nucleoside triphosphate hydrolases"/>
    <property type="match status" value="1"/>
</dbReference>
<dbReference type="CDD" id="cd00267">
    <property type="entry name" value="ABC_ATPase"/>
    <property type="match status" value="1"/>
</dbReference>
<dbReference type="GO" id="GO:0005524">
    <property type="term" value="F:ATP binding"/>
    <property type="evidence" value="ECO:0007669"/>
    <property type="project" value="InterPro"/>
</dbReference>
<dbReference type="Proteomes" id="UP000664417">
    <property type="component" value="Unassembled WGS sequence"/>
</dbReference>
<dbReference type="InterPro" id="IPR051396">
    <property type="entry name" value="Bact_Antivir_Def_Nuclease"/>
</dbReference>
<dbReference type="RefSeq" id="WP_207861059.1">
    <property type="nucleotide sequence ID" value="NZ_JAFREP010000021.1"/>
</dbReference>
<gene>
    <name evidence="2" type="ORF">J3U88_21590</name>
</gene>
<dbReference type="PANTHER" id="PTHR43581">
    <property type="entry name" value="ATP/GTP PHOSPHATASE"/>
    <property type="match status" value="1"/>
</dbReference>
<name>A0A8J7QAX4_9BACT</name>
<protein>
    <submittedName>
        <fullName evidence="2">AAA family ATPase</fullName>
    </submittedName>
</protein>
<sequence>MRIQKLQLSEVGPFQGLDLTFPKCGDKEHAEVHIFTGPNGCGKTTLLYALAAAFDFDYELERRFWLNGTHPHLRAILDHPKSSDESASQGTNQVYLGIPDEAMRKTVTSEDIMKFQRRNETNLFRIPVIDRFSQLFKHQRRRNSNPEPDTDWAAFSYAGRYATLPEPYIQGLEELEIGPLQGALDFQQKPEELLKWIALTASKAAIEQSNGNFQQAERFRKPIRQLERALEIMLEEDVKIKLQTSPFIVALLVNGRSLEVGILPDGIKSFLGWLGDLVSRLDRVKWEKPGDILSQNFILFLDEIAIHMHPSWQRKVLRVVQQLFPNAQIFCSTHSPFVVNSVDNATVHQFRIQNGLSILVDSTTTSEGVSVDRVLRYTFDIDARFGKTVEDQLDQFSKLRDDILQGDHGKLDALTALAASLVETGPEIKQIVAFEINQLSRILQQDITL</sequence>
<dbReference type="InterPro" id="IPR027417">
    <property type="entry name" value="P-loop_NTPase"/>
</dbReference>
<evidence type="ECO:0000313" key="2">
    <source>
        <dbReference type="EMBL" id="MBO1321087.1"/>
    </source>
</evidence>
<evidence type="ECO:0000259" key="1">
    <source>
        <dbReference type="Pfam" id="PF13304"/>
    </source>
</evidence>
<accession>A0A8J7QAX4</accession>
<reference evidence="2" key="1">
    <citation type="submission" date="2021-03" db="EMBL/GenBank/DDBJ databases">
        <authorList>
            <person name="Wang G."/>
        </authorList>
    </citation>
    <scope>NUCLEOTIDE SEQUENCE</scope>
    <source>
        <strain evidence="2">KCTC 12899</strain>
    </source>
</reference>